<comment type="caution">
    <text evidence="2">The sequence shown here is derived from an EMBL/GenBank/DDBJ whole genome shotgun (WGS) entry which is preliminary data.</text>
</comment>
<proteinExistence type="predicted"/>
<keyword evidence="1" id="KW-1133">Transmembrane helix</keyword>
<dbReference type="EMBL" id="BAAAVM010000049">
    <property type="protein sequence ID" value="GAA3147646.1"/>
    <property type="molecule type" value="Genomic_DNA"/>
</dbReference>
<protein>
    <submittedName>
        <fullName evidence="2">Uncharacterized protein</fullName>
    </submittedName>
</protein>
<evidence type="ECO:0000313" key="2">
    <source>
        <dbReference type="EMBL" id="GAA3147646.1"/>
    </source>
</evidence>
<keyword evidence="1" id="KW-0472">Membrane</keyword>
<evidence type="ECO:0000313" key="3">
    <source>
        <dbReference type="Proteomes" id="UP001500893"/>
    </source>
</evidence>
<dbReference type="Proteomes" id="UP001500893">
    <property type="component" value="Unassembled WGS sequence"/>
</dbReference>
<gene>
    <name evidence="2" type="ORF">GCM10010521_38680</name>
</gene>
<organism evidence="2 3">
    <name type="scientific">Streptomyces rameus</name>
    <dbReference type="NCBI Taxonomy" id="68261"/>
    <lineage>
        <taxon>Bacteria</taxon>
        <taxon>Bacillati</taxon>
        <taxon>Actinomycetota</taxon>
        <taxon>Actinomycetes</taxon>
        <taxon>Kitasatosporales</taxon>
        <taxon>Streptomycetaceae</taxon>
        <taxon>Streptomyces</taxon>
    </lineage>
</organism>
<keyword evidence="3" id="KW-1185">Reference proteome</keyword>
<dbReference type="RefSeq" id="WP_345053400.1">
    <property type="nucleotide sequence ID" value="NZ_BAAAVM010000049.1"/>
</dbReference>
<sequence>MWAAPGFKHPARDMRETLVLEDDFYALGMVLACALIVVSYFSIDPSALPRFLDEFVRHGIPPEVRDVITALVAGDVAAARDTPGQWQPE</sequence>
<accession>A0ABP6NIS3</accession>
<reference evidence="3" key="1">
    <citation type="journal article" date="2019" name="Int. J. Syst. Evol. Microbiol.">
        <title>The Global Catalogue of Microorganisms (GCM) 10K type strain sequencing project: providing services to taxonomists for standard genome sequencing and annotation.</title>
        <authorList>
            <consortium name="The Broad Institute Genomics Platform"/>
            <consortium name="The Broad Institute Genome Sequencing Center for Infectious Disease"/>
            <person name="Wu L."/>
            <person name="Ma J."/>
        </authorList>
    </citation>
    <scope>NUCLEOTIDE SEQUENCE [LARGE SCALE GENOMIC DNA]</scope>
    <source>
        <strain evidence="3">JCM 11574</strain>
    </source>
</reference>
<evidence type="ECO:0000256" key="1">
    <source>
        <dbReference type="SAM" id="Phobius"/>
    </source>
</evidence>
<name>A0ABP6NIS3_9ACTN</name>
<keyword evidence="1" id="KW-0812">Transmembrane</keyword>
<feature type="transmembrane region" description="Helical" evidence="1">
    <location>
        <begin position="24"/>
        <end position="43"/>
    </location>
</feature>